<dbReference type="AlphaFoldDB" id="A0AAV8ZFG8"/>
<protein>
    <submittedName>
        <fullName evidence="1">Uncharacterized protein</fullName>
    </submittedName>
</protein>
<evidence type="ECO:0000313" key="2">
    <source>
        <dbReference type="Proteomes" id="UP001162162"/>
    </source>
</evidence>
<dbReference type="EMBL" id="JAPWTK010000001">
    <property type="protein sequence ID" value="KAJ8963264.1"/>
    <property type="molecule type" value="Genomic_DNA"/>
</dbReference>
<sequence length="60" mass="6920">VRVLGQLESTFVSHNKCLLELQFPFTGKNIEDTFFHNTVRLNFLEVIGFHRQIATLSTIV</sequence>
<evidence type="ECO:0000313" key="1">
    <source>
        <dbReference type="EMBL" id="KAJ8963264.1"/>
    </source>
</evidence>
<reference evidence="1" key="1">
    <citation type="journal article" date="2023" name="Insect Mol. Biol.">
        <title>Genome sequencing provides insights into the evolution of gene families encoding plant cell wall-degrading enzymes in longhorned beetles.</title>
        <authorList>
            <person name="Shin N.R."/>
            <person name="Okamura Y."/>
            <person name="Kirsch R."/>
            <person name="Pauchet Y."/>
        </authorList>
    </citation>
    <scope>NUCLEOTIDE SEQUENCE</scope>
    <source>
        <strain evidence="1">AMC_N1</strain>
    </source>
</reference>
<organism evidence="1 2">
    <name type="scientific">Aromia moschata</name>
    <dbReference type="NCBI Taxonomy" id="1265417"/>
    <lineage>
        <taxon>Eukaryota</taxon>
        <taxon>Metazoa</taxon>
        <taxon>Ecdysozoa</taxon>
        <taxon>Arthropoda</taxon>
        <taxon>Hexapoda</taxon>
        <taxon>Insecta</taxon>
        <taxon>Pterygota</taxon>
        <taxon>Neoptera</taxon>
        <taxon>Endopterygota</taxon>
        <taxon>Coleoptera</taxon>
        <taxon>Polyphaga</taxon>
        <taxon>Cucujiformia</taxon>
        <taxon>Chrysomeloidea</taxon>
        <taxon>Cerambycidae</taxon>
        <taxon>Cerambycinae</taxon>
        <taxon>Callichromatini</taxon>
        <taxon>Aromia</taxon>
    </lineage>
</organism>
<feature type="non-terminal residue" evidence="1">
    <location>
        <position position="1"/>
    </location>
</feature>
<gene>
    <name evidence="1" type="ORF">NQ318_018731</name>
</gene>
<name>A0AAV8ZFG8_9CUCU</name>
<dbReference type="Proteomes" id="UP001162162">
    <property type="component" value="Unassembled WGS sequence"/>
</dbReference>
<keyword evidence="2" id="KW-1185">Reference proteome</keyword>
<accession>A0AAV8ZFG8</accession>
<comment type="caution">
    <text evidence="1">The sequence shown here is derived from an EMBL/GenBank/DDBJ whole genome shotgun (WGS) entry which is preliminary data.</text>
</comment>
<proteinExistence type="predicted"/>